<dbReference type="GO" id="GO:0008270">
    <property type="term" value="F:zinc ion binding"/>
    <property type="evidence" value="ECO:0007669"/>
    <property type="project" value="InterPro"/>
</dbReference>
<keyword evidence="3" id="KW-1185">Reference proteome</keyword>
<evidence type="ECO:0000313" key="3">
    <source>
        <dbReference type="Proteomes" id="UP000240259"/>
    </source>
</evidence>
<dbReference type="EMBL" id="PZJX01000047">
    <property type="protein sequence ID" value="PTE07504.1"/>
    <property type="molecule type" value="Genomic_DNA"/>
</dbReference>
<reference evidence="2 3" key="1">
    <citation type="submission" date="2018-03" db="EMBL/GenBank/DDBJ databases">
        <title>Genome sequence of the symbiotic type strain Mesorhizobium helmanticense CSLC115NT isolated from Lotus corniculatus nodules.</title>
        <authorList>
            <person name="Sannazzaro A.I."/>
            <person name="Torres Tejerizo G.A."/>
            <person name="Dip D."/>
            <person name="Caballero M."/>
            <person name="Pistorio M."/>
            <person name="Estrella M.J."/>
        </authorList>
    </citation>
    <scope>NUCLEOTIDE SEQUENCE [LARGE SCALE GENOMIC DNA]</scope>
    <source>
        <strain evidence="2 3">CSLC115N</strain>
    </source>
</reference>
<gene>
    <name evidence="2" type="ORF">C9427_25585</name>
</gene>
<organism evidence="2 3">
    <name type="scientific">Mesorhizobium helmanticense</name>
    <dbReference type="NCBI Taxonomy" id="1776423"/>
    <lineage>
        <taxon>Bacteria</taxon>
        <taxon>Pseudomonadati</taxon>
        <taxon>Pseudomonadota</taxon>
        <taxon>Alphaproteobacteria</taxon>
        <taxon>Hyphomicrobiales</taxon>
        <taxon>Phyllobacteriaceae</taxon>
        <taxon>Mesorhizobium</taxon>
    </lineage>
</organism>
<proteinExistence type="predicted"/>
<evidence type="ECO:0000313" key="2">
    <source>
        <dbReference type="EMBL" id="PTE07504.1"/>
    </source>
</evidence>
<dbReference type="GO" id="GO:0004519">
    <property type="term" value="F:endonuclease activity"/>
    <property type="evidence" value="ECO:0007669"/>
    <property type="project" value="InterPro"/>
</dbReference>
<dbReference type="InterPro" id="IPR003615">
    <property type="entry name" value="HNH_nuc"/>
</dbReference>
<comment type="caution">
    <text evidence="2">The sequence shown here is derived from an EMBL/GenBank/DDBJ whole genome shotgun (WGS) entry which is preliminary data.</text>
</comment>
<dbReference type="Proteomes" id="UP000240259">
    <property type="component" value="Unassembled WGS sequence"/>
</dbReference>
<protein>
    <recommendedName>
        <fullName evidence="1">HNH domain-containing protein</fullName>
    </recommendedName>
</protein>
<dbReference type="AlphaFoldDB" id="A0A2T4IPC0"/>
<sequence length="294" mass="33063">MGVKAVWGRSSEPVMCFGSHGNVALKDRAHFSLARTTAERSVDQPYFLTIGGGDQVPDDLRGRVLELVRSTGVYGETTAFVRDDELKARLAQWPVAVIISEVYSVVSEPRLVQDLGQPDHRILTNAFDRVKRDDAQIRLLWEVLKDREIERRWEIQLPSGFRDPGRVQMFGSMYPRLDSTSSEGKRVWKLQRDMERDAALARATKAANRARNGGVIICEACGYSDSLSMMFDAHHRNPLSIGPRETRLDDLAVLCPTCHRWSHAKAEDKLSPVPVHEIAEAMRLARVNPMAADD</sequence>
<dbReference type="CDD" id="cd00085">
    <property type="entry name" value="HNHc"/>
    <property type="match status" value="1"/>
</dbReference>
<evidence type="ECO:0000259" key="1">
    <source>
        <dbReference type="Pfam" id="PF01844"/>
    </source>
</evidence>
<feature type="domain" description="HNH" evidence="1">
    <location>
        <begin position="218"/>
        <end position="264"/>
    </location>
</feature>
<dbReference type="InterPro" id="IPR002711">
    <property type="entry name" value="HNH"/>
</dbReference>
<dbReference type="GO" id="GO:0003676">
    <property type="term" value="F:nucleic acid binding"/>
    <property type="evidence" value="ECO:0007669"/>
    <property type="project" value="InterPro"/>
</dbReference>
<dbReference type="Pfam" id="PF01844">
    <property type="entry name" value="HNH"/>
    <property type="match status" value="1"/>
</dbReference>
<accession>A0A2T4IPC0</accession>
<name>A0A2T4IPC0_9HYPH</name>